<reference evidence="1 2" key="1">
    <citation type="submission" date="2018-11" db="EMBL/GenBank/DDBJ databases">
        <authorList>
            <consortium name="Pathogen Informatics"/>
        </authorList>
    </citation>
    <scope>NUCLEOTIDE SEQUENCE [LARGE SCALE GENOMIC DNA]</scope>
    <source>
        <strain evidence="1 2">MHpl1</strain>
    </source>
</reference>
<sequence length="94" mass="10450">MIVVISIMPAGSLPNESSCFTANILSSRIFFCSSLHPFCSTQDFTVVAILAMLAPKMAMSATQCGVTLDNDSRLKSLNSDRYCNRRYSYDYFIT</sequence>
<evidence type="ECO:0000313" key="1">
    <source>
        <dbReference type="EMBL" id="VDO27488.1"/>
    </source>
</evidence>
<name>A0A3P7XBW7_HAEPC</name>
<evidence type="ECO:0000313" key="2">
    <source>
        <dbReference type="Proteomes" id="UP000268014"/>
    </source>
</evidence>
<dbReference type="EMBL" id="UZAF01016409">
    <property type="protein sequence ID" value="VDO27488.1"/>
    <property type="molecule type" value="Genomic_DNA"/>
</dbReference>
<dbReference type="Proteomes" id="UP000268014">
    <property type="component" value="Unassembled WGS sequence"/>
</dbReference>
<dbReference type="AlphaFoldDB" id="A0A3P7XBW7"/>
<keyword evidence="2" id="KW-1185">Reference proteome</keyword>
<accession>A0A3P7XBW7</accession>
<proteinExistence type="predicted"/>
<organism evidence="1 2">
    <name type="scientific">Haemonchus placei</name>
    <name type="common">Barber's pole worm</name>
    <dbReference type="NCBI Taxonomy" id="6290"/>
    <lineage>
        <taxon>Eukaryota</taxon>
        <taxon>Metazoa</taxon>
        <taxon>Ecdysozoa</taxon>
        <taxon>Nematoda</taxon>
        <taxon>Chromadorea</taxon>
        <taxon>Rhabditida</taxon>
        <taxon>Rhabditina</taxon>
        <taxon>Rhabditomorpha</taxon>
        <taxon>Strongyloidea</taxon>
        <taxon>Trichostrongylidae</taxon>
        <taxon>Haemonchus</taxon>
    </lineage>
</organism>
<gene>
    <name evidence="1" type="ORF">HPLM_LOCUS5930</name>
</gene>
<protein>
    <submittedName>
        <fullName evidence="1">Uncharacterized protein</fullName>
    </submittedName>
</protein>